<feature type="compositionally biased region" description="Polar residues" evidence="1">
    <location>
        <begin position="55"/>
        <end position="72"/>
    </location>
</feature>
<feature type="compositionally biased region" description="Polar residues" evidence="1">
    <location>
        <begin position="153"/>
        <end position="162"/>
    </location>
</feature>
<reference evidence="2 3" key="1">
    <citation type="submission" date="2015-09" db="EMBL/GenBank/DDBJ databases">
        <authorList>
            <consortium name="Pathogen Informatics"/>
        </authorList>
    </citation>
    <scope>NUCLEOTIDE SEQUENCE [LARGE SCALE GENOMIC DNA]</scope>
    <source>
        <strain evidence="2 3">2789STDY5834961</strain>
    </source>
</reference>
<organism evidence="2 3">
    <name type="scientific">Dorea longicatena</name>
    <dbReference type="NCBI Taxonomy" id="88431"/>
    <lineage>
        <taxon>Bacteria</taxon>
        <taxon>Bacillati</taxon>
        <taxon>Bacillota</taxon>
        <taxon>Clostridia</taxon>
        <taxon>Lachnospirales</taxon>
        <taxon>Lachnospiraceae</taxon>
        <taxon>Dorea</taxon>
    </lineage>
</organism>
<evidence type="ECO:0000313" key="2">
    <source>
        <dbReference type="EMBL" id="CUM99133.1"/>
    </source>
</evidence>
<gene>
    <name evidence="2" type="ORF">ERS852573_01439</name>
</gene>
<dbReference type="Proteomes" id="UP000095597">
    <property type="component" value="Unassembled WGS sequence"/>
</dbReference>
<protein>
    <submittedName>
        <fullName evidence="2">Stage III sporulation protein AG</fullName>
    </submittedName>
</protein>
<dbReference type="EMBL" id="CYXO01000007">
    <property type="protein sequence ID" value="CUM99133.1"/>
    <property type="molecule type" value="Genomic_DNA"/>
</dbReference>
<feature type="compositionally biased region" description="Basic and acidic residues" evidence="1">
    <location>
        <begin position="141"/>
        <end position="152"/>
    </location>
</feature>
<dbReference type="AlphaFoldDB" id="A0A173T8M5"/>
<name>A0A173T8M5_9FIRM</name>
<accession>A0A173T8M5</accession>
<feature type="compositionally biased region" description="Acidic residues" evidence="1">
    <location>
        <begin position="120"/>
        <end position="130"/>
    </location>
</feature>
<sequence>MKSAKNLSDLFSNKLGNWKKFSLKNLRKDQLLIMLLTGILLMVIAVPAGKKKENMSSASNDNTGKSINGTSDGTDEEAYTAYLEDRLSRTLSQIEGAGEVKVMITLKSSSEKVLDKDTESDQETVTEEDSQGGTRQSSKTSKKENTVYRTDSESNSQGSGSPYVSKELSPKIEGVVVIADGGENAVVKENISSAVQALFDIEPHKIRIMKKQTN</sequence>
<feature type="region of interest" description="Disordered" evidence="1">
    <location>
        <begin position="111"/>
        <end position="166"/>
    </location>
</feature>
<evidence type="ECO:0000313" key="3">
    <source>
        <dbReference type="Proteomes" id="UP000095597"/>
    </source>
</evidence>
<dbReference type="RefSeq" id="WP_330377817.1">
    <property type="nucleotide sequence ID" value="NZ_CYXO01000007.1"/>
</dbReference>
<proteinExistence type="predicted"/>
<feature type="region of interest" description="Disordered" evidence="1">
    <location>
        <begin position="52"/>
        <end position="74"/>
    </location>
</feature>
<evidence type="ECO:0000256" key="1">
    <source>
        <dbReference type="SAM" id="MobiDB-lite"/>
    </source>
</evidence>